<evidence type="ECO:0000313" key="7">
    <source>
        <dbReference type="Proteomes" id="UP000190135"/>
    </source>
</evidence>
<dbReference type="PANTHER" id="PTHR30055:SF146">
    <property type="entry name" value="HTH-TYPE TRANSCRIPTIONAL DUAL REGULATOR CECR"/>
    <property type="match status" value="1"/>
</dbReference>
<keyword evidence="1" id="KW-0805">Transcription regulation</keyword>
<dbReference type="PROSITE" id="PS50977">
    <property type="entry name" value="HTH_TETR_2"/>
    <property type="match status" value="1"/>
</dbReference>
<evidence type="ECO:0000256" key="3">
    <source>
        <dbReference type="ARBA" id="ARBA00023163"/>
    </source>
</evidence>
<accession>A0A1T4T726</accession>
<evidence type="ECO:0000256" key="2">
    <source>
        <dbReference type="ARBA" id="ARBA00023125"/>
    </source>
</evidence>
<keyword evidence="2 4" id="KW-0238">DNA-binding</keyword>
<dbReference type="STRING" id="1365950.SAMN05428963_12060"/>
<dbReference type="InterPro" id="IPR050109">
    <property type="entry name" value="HTH-type_TetR-like_transc_reg"/>
</dbReference>
<name>A0A1T4T726_9HYPH</name>
<feature type="DNA-binding region" description="H-T-H motif" evidence="4">
    <location>
        <begin position="17"/>
        <end position="36"/>
    </location>
</feature>
<dbReference type="RefSeq" id="WP_131829978.1">
    <property type="nucleotide sequence ID" value="NZ_FUXL01000020.1"/>
</dbReference>
<dbReference type="Gene3D" id="1.10.10.60">
    <property type="entry name" value="Homeodomain-like"/>
    <property type="match status" value="1"/>
</dbReference>
<evidence type="ECO:0000259" key="5">
    <source>
        <dbReference type="PROSITE" id="PS50977"/>
    </source>
</evidence>
<organism evidence="6 7">
    <name type="scientific">Consotaella salsifontis</name>
    <dbReference type="NCBI Taxonomy" id="1365950"/>
    <lineage>
        <taxon>Bacteria</taxon>
        <taxon>Pseudomonadati</taxon>
        <taxon>Pseudomonadota</taxon>
        <taxon>Alphaproteobacteria</taxon>
        <taxon>Hyphomicrobiales</taxon>
        <taxon>Aurantimonadaceae</taxon>
        <taxon>Consotaella</taxon>
    </lineage>
</organism>
<evidence type="ECO:0000256" key="4">
    <source>
        <dbReference type="PROSITE-ProRule" id="PRU00335"/>
    </source>
</evidence>
<keyword evidence="7" id="KW-1185">Reference proteome</keyword>
<dbReference type="EMBL" id="FUXL01000020">
    <property type="protein sequence ID" value="SKA36300.1"/>
    <property type="molecule type" value="Genomic_DNA"/>
</dbReference>
<dbReference type="SUPFAM" id="SSF46689">
    <property type="entry name" value="Homeodomain-like"/>
    <property type="match status" value="1"/>
</dbReference>
<dbReference type="InterPro" id="IPR039536">
    <property type="entry name" value="TetR_C_Proteobacteria"/>
</dbReference>
<dbReference type="AlphaFoldDB" id="A0A1T4T726"/>
<dbReference type="PANTHER" id="PTHR30055">
    <property type="entry name" value="HTH-TYPE TRANSCRIPTIONAL REGULATOR RUTR"/>
    <property type="match status" value="1"/>
</dbReference>
<dbReference type="OrthoDB" id="9816431at2"/>
<keyword evidence="3" id="KW-0804">Transcription</keyword>
<gene>
    <name evidence="6" type="ORF">SAMN05428963_12060</name>
</gene>
<dbReference type="Pfam" id="PF14246">
    <property type="entry name" value="TetR_C_7"/>
    <property type="match status" value="1"/>
</dbReference>
<reference evidence="6 7" key="1">
    <citation type="submission" date="2017-02" db="EMBL/GenBank/DDBJ databases">
        <authorList>
            <person name="Peterson S.W."/>
        </authorList>
    </citation>
    <scope>NUCLEOTIDE SEQUENCE [LARGE SCALE GENOMIC DNA]</scope>
    <source>
        <strain evidence="6 7">USBA 369</strain>
    </source>
</reference>
<dbReference type="InterPro" id="IPR009057">
    <property type="entry name" value="Homeodomain-like_sf"/>
</dbReference>
<dbReference type="GO" id="GO:0003700">
    <property type="term" value="F:DNA-binding transcription factor activity"/>
    <property type="evidence" value="ECO:0007669"/>
    <property type="project" value="TreeGrafter"/>
</dbReference>
<dbReference type="SUPFAM" id="SSF48498">
    <property type="entry name" value="Tetracyclin repressor-like, C-terminal domain"/>
    <property type="match status" value="1"/>
</dbReference>
<dbReference type="InterPro" id="IPR001647">
    <property type="entry name" value="HTH_TetR"/>
</dbReference>
<dbReference type="InterPro" id="IPR036271">
    <property type="entry name" value="Tet_transcr_reg_TetR-rel_C_sf"/>
</dbReference>
<evidence type="ECO:0000256" key="1">
    <source>
        <dbReference type="ARBA" id="ARBA00023015"/>
    </source>
</evidence>
<protein>
    <submittedName>
        <fullName evidence="6">Transcriptional regulator, TetR family</fullName>
    </submittedName>
</protein>
<evidence type="ECO:0000313" key="6">
    <source>
        <dbReference type="EMBL" id="SKA36300.1"/>
    </source>
</evidence>
<dbReference type="Gene3D" id="1.10.357.10">
    <property type="entry name" value="Tetracycline Repressor, domain 2"/>
    <property type="match status" value="1"/>
</dbReference>
<feature type="domain" description="HTH tetR-type" evidence="5">
    <location>
        <begin position="1"/>
        <end position="54"/>
    </location>
</feature>
<dbReference type="Pfam" id="PF00440">
    <property type="entry name" value="TetR_N"/>
    <property type="match status" value="1"/>
</dbReference>
<sequence>MDGARAVFNRLGFDIASMNDICQEAGVSKSTLYVYFRSKEELFSALVAEARDRKIEALSQLLNDPRDPARVLRTFGIRLATTMTSDEIIRTHRTIIAVAERMPEIGSCFYKEGPRRGIAMLSDYLAAATEVGALAIDDPEFAASQFGELCFAGHLRRRLFCRETEPPSEAEIAHTVEKAVWLFMKGYGASAKPTNY</sequence>
<dbReference type="FunFam" id="1.10.10.60:FF:000141">
    <property type="entry name" value="TetR family transcriptional regulator"/>
    <property type="match status" value="1"/>
</dbReference>
<dbReference type="Proteomes" id="UP000190135">
    <property type="component" value="Unassembled WGS sequence"/>
</dbReference>
<dbReference type="GO" id="GO:0000976">
    <property type="term" value="F:transcription cis-regulatory region binding"/>
    <property type="evidence" value="ECO:0007669"/>
    <property type="project" value="TreeGrafter"/>
</dbReference>
<proteinExistence type="predicted"/>